<organism evidence="1 2">
    <name type="scientific">[Phormidium ambiguum] IAM M-71</name>
    <dbReference type="NCBI Taxonomy" id="454136"/>
    <lineage>
        <taxon>Bacteria</taxon>
        <taxon>Bacillati</taxon>
        <taxon>Cyanobacteriota</taxon>
        <taxon>Cyanophyceae</taxon>
        <taxon>Oscillatoriophycideae</taxon>
        <taxon>Aerosakkonematales</taxon>
        <taxon>Aerosakkonemataceae</taxon>
        <taxon>Floridanema</taxon>
    </lineage>
</organism>
<evidence type="ECO:0000313" key="2">
    <source>
        <dbReference type="Proteomes" id="UP000185860"/>
    </source>
</evidence>
<dbReference type="OrthoDB" id="489126at2"/>
<accession>A0A1U7IBA1</accession>
<sequence length="64" mass="7475">MPYSERLSPWCILRRLPNAQHLIVARFRRRNDAIAHLQVLKQLVKNASFEIVFDAQTDGNLSKK</sequence>
<proteinExistence type="predicted"/>
<dbReference type="AlphaFoldDB" id="A0A1U7IBA1"/>
<dbReference type="STRING" id="454136.NIES2119_22280"/>
<dbReference type="Proteomes" id="UP000185860">
    <property type="component" value="Unassembled WGS sequence"/>
</dbReference>
<evidence type="ECO:0000313" key="1">
    <source>
        <dbReference type="EMBL" id="OKH33835.1"/>
    </source>
</evidence>
<dbReference type="EMBL" id="MRCE01000026">
    <property type="protein sequence ID" value="OKH33835.1"/>
    <property type="molecule type" value="Genomic_DNA"/>
</dbReference>
<protein>
    <submittedName>
        <fullName evidence="1">Uncharacterized protein</fullName>
    </submittedName>
</protein>
<name>A0A1U7IBA1_9CYAN</name>
<dbReference type="RefSeq" id="WP_073595694.1">
    <property type="nucleotide sequence ID" value="NZ_MRCE01000026.1"/>
</dbReference>
<gene>
    <name evidence="1" type="ORF">NIES2119_22280</name>
</gene>
<comment type="caution">
    <text evidence="1">The sequence shown here is derived from an EMBL/GenBank/DDBJ whole genome shotgun (WGS) entry which is preliminary data.</text>
</comment>
<reference evidence="1 2" key="1">
    <citation type="submission" date="2016-11" db="EMBL/GenBank/DDBJ databases">
        <title>Draft Genome Sequences of Nine Cyanobacterial Strains from Diverse Habitats.</title>
        <authorList>
            <person name="Zhu T."/>
            <person name="Hou S."/>
            <person name="Lu X."/>
            <person name="Hess W.R."/>
        </authorList>
    </citation>
    <scope>NUCLEOTIDE SEQUENCE [LARGE SCALE GENOMIC DNA]</scope>
    <source>
        <strain evidence="1 2">IAM M-71</strain>
    </source>
</reference>